<organism evidence="1 2">
    <name type="scientific">Defluviimonas salinarum</name>
    <dbReference type="NCBI Taxonomy" id="2992147"/>
    <lineage>
        <taxon>Bacteria</taxon>
        <taxon>Pseudomonadati</taxon>
        <taxon>Pseudomonadota</taxon>
        <taxon>Alphaproteobacteria</taxon>
        <taxon>Rhodobacterales</taxon>
        <taxon>Paracoccaceae</taxon>
        <taxon>Albidovulum</taxon>
    </lineage>
</organism>
<name>A0ABT3IZK7_9RHOB</name>
<comment type="caution">
    <text evidence="1">The sequence shown here is derived from an EMBL/GenBank/DDBJ whole genome shotgun (WGS) entry which is preliminary data.</text>
</comment>
<accession>A0ABT3IZK7</accession>
<reference evidence="1 2" key="1">
    <citation type="submission" date="2022-10" db="EMBL/GenBank/DDBJ databases">
        <title>Defluviimonas sp. CAU 1641 isolated from mud.</title>
        <authorList>
            <person name="Kim W."/>
        </authorList>
    </citation>
    <scope>NUCLEOTIDE SEQUENCE [LARGE SCALE GENOMIC DNA]</scope>
    <source>
        <strain evidence="1 2">CAU 1641</strain>
    </source>
</reference>
<evidence type="ECO:0000313" key="1">
    <source>
        <dbReference type="EMBL" id="MCW3780869.1"/>
    </source>
</evidence>
<keyword evidence="2" id="KW-1185">Reference proteome</keyword>
<evidence type="ECO:0000313" key="2">
    <source>
        <dbReference type="Proteomes" id="UP001207582"/>
    </source>
</evidence>
<dbReference type="Proteomes" id="UP001207582">
    <property type="component" value="Unassembled WGS sequence"/>
</dbReference>
<sequence length="318" mass="35715">MQDIGAGPSDLRSLSDVEWFAGISDLGKAEGECHRLGHSHAALFLDRGPTLIVTFESSDEIANRHPDSLPVGFDLAKERKWSHLCLLARSDTWFRDKTVYAYFDQLVDAAFFEEFDQVVFYGAGMAGYAAAAYSATAPGATVILAAPQATLDPRITGWDPRFTEFRRLCFTDRYGYAPEMTEGAGDVYVIFDPEQNLDAMHAALFARAHVTLLPCRNLGRDIGRALEEMRIIRAILSAIGAGEFDATRFRTIYRARRNYIPYLQNLLARLDRDGRPYLAALLCRSVAERLNVPAFAMRLARLRQDLEAQGRKLPSRRR</sequence>
<proteinExistence type="predicted"/>
<gene>
    <name evidence="1" type="ORF">OM960_04645</name>
</gene>
<protein>
    <submittedName>
        <fullName evidence="1">Phosphoadenosine phosphosulfate reductase</fullName>
    </submittedName>
</protein>
<dbReference type="EMBL" id="JAPDOG010000003">
    <property type="protein sequence ID" value="MCW3780869.1"/>
    <property type="molecule type" value="Genomic_DNA"/>
</dbReference>
<dbReference type="RefSeq" id="WP_264771201.1">
    <property type="nucleotide sequence ID" value="NZ_JAPDOG010000003.1"/>
</dbReference>